<dbReference type="SUPFAM" id="SSF52540">
    <property type="entry name" value="P-loop containing nucleoside triphosphate hydrolases"/>
    <property type="match status" value="1"/>
</dbReference>
<dbReference type="GO" id="GO:0005634">
    <property type="term" value="C:nucleus"/>
    <property type="evidence" value="ECO:0007669"/>
    <property type="project" value="TreeGrafter"/>
</dbReference>
<dbReference type="GO" id="GO:0030422">
    <property type="term" value="P:siRNA processing"/>
    <property type="evidence" value="ECO:0007669"/>
    <property type="project" value="TreeGrafter"/>
</dbReference>
<dbReference type="Pfam" id="PF03368">
    <property type="entry name" value="Dicer_dimer"/>
    <property type="match status" value="1"/>
</dbReference>
<dbReference type="GO" id="GO:0003723">
    <property type="term" value="F:RNA binding"/>
    <property type="evidence" value="ECO:0007669"/>
    <property type="project" value="UniProtKB-UniRule"/>
</dbReference>
<gene>
    <name evidence="11" type="ORF">PAXRUDRAFT_826991</name>
</gene>
<dbReference type="Pfam" id="PF00270">
    <property type="entry name" value="DEAD"/>
    <property type="match status" value="1"/>
</dbReference>
<dbReference type="SMART" id="SM00535">
    <property type="entry name" value="RIBOc"/>
    <property type="match status" value="2"/>
</dbReference>
<evidence type="ECO:0000313" key="12">
    <source>
        <dbReference type="Proteomes" id="UP000054538"/>
    </source>
</evidence>
<dbReference type="PROSITE" id="PS51192">
    <property type="entry name" value="HELICASE_ATP_BIND_1"/>
    <property type="match status" value="1"/>
</dbReference>
<evidence type="ECO:0000259" key="10">
    <source>
        <dbReference type="PROSITE" id="PS51327"/>
    </source>
</evidence>
<dbReference type="PROSITE" id="PS50142">
    <property type="entry name" value="RNASE_3_2"/>
    <property type="match status" value="2"/>
</dbReference>
<dbReference type="OrthoDB" id="416741at2759"/>
<evidence type="ECO:0000256" key="6">
    <source>
        <dbReference type="PROSITE-ProRule" id="PRU00657"/>
    </source>
</evidence>
<dbReference type="Pfam" id="PF00636">
    <property type="entry name" value="Ribonuclease_3"/>
    <property type="match status" value="2"/>
</dbReference>
<dbReference type="SMART" id="SM00490">
    <property type="entry name" value="HELICc"/>
    <property type="match status" value="1"/>
</dbReference>
<dbReference type="InterPro" id="IPR027417">
    <property type="entry name" value="P-loop_NTPase"/>
</dbReference>
<dbReference type="GO" id="GO:0004525">
    <property type="term" value="F:ribonuclease III activity"/>
    <property type="evidence" value="ECO:0007669"/>
    <property type="project" value="InterPro"/>
</dbReference>
<dbReference type="GO" id="GO:0004386">
    <property type="term" value="F:helicase activity"/>
    <property type="evidence" value="ECO:0007669"/>
    <property type="project" value="UniProtKB-KW"/>
</dbReference>
<dbReference type="PROSITE" id="PS51327">
    <property type="entry name" value="DICER_DSRBF"/>
    <property type="match status" value="1"/>
</dbReference>
<evidence type="ECO:0000259" key="7">
    <source>
        <dbReference type="PROSITE" id="PS50142"/>
    </source>
</evidence>
<keyword evidence="1" id="KW-0677">Repeat</keyword>
<dbReference type="InParanoid" id="A0A0D0E965"/>
<protein>
    <recommendedName>
        <fullName evidence="13">P-loop containing nucleoside triphosphate hydrolase protein</fullName>
    </recommendedName>
</protein>
<name>A0A0D0E965_9AGAM</name>
<comment type="similarity">
    <text evidence="6">Belongs to the helicase family. Dicer subfamily.</text>
</comment>
<dbReference type="GO" id="GO:0005524">
    <property type="term" value="F:ATP binding"/>
    <property type="evidence" value="ECO:0007669"/>
    <property type="project" value="UniProtKB-KW"/>
</dbReference>
<keyword evidence="3" id="KW-0378">Hydrolase</keyword>
<feature type="domain" description="Dicer dsRNA-binding fold" evidence="10">
    <location>
        <begin position="646"/>
        <end position="758"/>
    </location>
</feature>
<organism evidence="11 12">
    <name type="scientific">Paxillus rubicundulus Ve08.2h10</name>
    <dbReference type="NCBI Taxonomy" id="930991"/>
    <lineage>
        <taxon>Eukaryota</taxon>
        <taxon>Fungi</taxon>
        <taxon>Dikarya</taxon>
        <taxon>Basidiomycota</taxon>
        <taxon>Agaricomycotina</taxon>
        <taxon>Agaricomycetes</taxon>
        <taxon>Agaricomycetidae</taxon>
        <taxon>Boletales</taxon>
        <taxon>Paxilineae</taxon>
        <taxon>Paxillaceae</taxon>
        <taxon>Paxillus</taxon>
    </lineage>
</organism>
<evidence type="ECO:0000259" key="8">
    <source>
        <dbReference type="PROSITE" id="PS51192"/>
    </source>
</evidence>
<feature type="domain" description="RNase III" evidence="7">
    <location>
        <begin position="1244"/>
        <end position="1428"/>
    </location>
</feature>
<feature type="domain" description="RNase III" evidence="7">
    <location>
        <begin position="1060"/>
        <end position="1203"/>
    </location>
</feature>
<evidence type="ECO:0000313" key="11">
    <source>
        <dbReference type="EMBL" id="KIK95460.1"/>
    </source>
</evidence>
<keyword evidence="6" id="KW-0694">RNA-binding</keyword>
<dbReference type="InterPro" id="IPR036389">
    <property type="entry name" value="RNase_III_sf"/>
</dbReference>
<dbReference type="PANTHER" id="PTHR14950:SF37">
    <property type="entry name" value="ENDORIBONUCLEASE DICER"/>
    <property type="match status" value="1"/>
</dbReference>
<dbReference type="SMART" id="SM00487">
    <property type="entry name" value="DEXDc"/>
    <property type="match status" value="1"/>
</dbReference>
<evidence type="ECO:0000259" key="9">
    <source>
        <dbReference type="PROSITE" id="PS51194"/>
    </source>
</evidence>
<dbReference type="InterPro" id="IPR038248">
    <property type="entry name" value="Dicer_dimer_sf"/>
</dbReference>
<dbReference type="Gene3D" id="3.30.160.380">
    <property type="entry name" value="Dicer dimerisation domain"/>
    <property type="match status" value="1"/>
</dbReference>
<dbReference type="STRING" id="930991.A0A0D0E965"/>
<dbReference type="PROSITE" id="PS51194">
    <property type="entry name" value="HELICASE_CTER"/>
    <property type="match status" value="1"/>
</dbReference>
<dbReference type="Gene3D" id="3.40.50.300">
    <property type="entry name" value="P-loop containing nucleotide triphosphate hydrolases"/>
    <property type="match status" value="2"/>
</dbReference>
<reference evidence="12" key="2">
    <citation type="submission" date="2015-01" db="EMBL/GenBank/DDBJ databases">
        <title>Evolutionary Origins and Diversification of the Mycorrhizal Mutualists.</title>
        <authorList>
            <consortium name="DOE Joint Genome Institute"/>
            <consortium name="Mycorrhizal Genomics Consortium"/>
            <person name="Kohler A."/>
            <person name="Kuo A."/>
            <person name="Nagy L.G."/>
            <person name="Floudas D."/>
            <person name="Copeland A."/>
            <person name="Barry K.W."/>
            <person name="Cichocki N."/>
            <person name="Veneault-Fourrey C."/>
            <person name="LaButti K."/>
            <person name="Lindquist E.A."/>
            <person name="Lipzen A."/>
            <person name="Lundell T."/>
            <person name="Morin E."/>
            <person name="Murat C."/>
            <person name="Riley R."/>
            <person name="Ohm R."/>
            <person name="Sun H."/>
            <person name="Tunlid A."/>
            <person name="Henrissat B."/>
            <person name="Grigoriev I.V."/>
            <person name="Hibbett D.S."/>
            <person name="Martin F."/>
        </authorList>
    </citation>
    <scope>NUCLEOTIDE SEQUENCE [LARGE SCALE GENOMIC DNA]</scope>
    <source>
        <strain evidence="12">Ve08.2h10</strain>
    </source>
</reference>
<evidence type="ECO:0000256" key="5">
    <source>
        <dbReference type="ARBA" id="ARBA00022840"/>
    </source>
</evidence>
<dbReference type="CDD" id="cd00593">
    <property type="entry name" value="RIBOc"/>
    <property type="match status" value="2"/>
</dbReference>
<dbReference type="InterPro" id="IPR000999">
    <property type="entry name" value="RNase_III_dom"/>
</dbReference>
<sequence>MTCFPTRITTVFEAARRSRAWIRTHRFKVRSGKNPFVPVIPESSNKMGGNALETVAPPRADEAATRSYQQEMLDASLVENIIIAQDTGSGKTHIAVLRMKIEFDREPHKVSWFLAPTVALCEQQHDVINKAIGSVGLIHGGLEPKQWTDPNLWKDVLKKNRVIVSTPQVLLDALSHGYINLGREVGLLIFDEAHHANDDHAMNCIMKNFYFSLPVRQSNRTTSHGPVREERPMILGLTASPMFGGNAAVAFRTLEMNLDSVIRSPRQNRDELEAHVHRPVFKHVLYDSPPSYSTCHLASQNLQALKRVVDVMNIEQDPSVLSLRSQLETMPPGPDRTRADQKLSKTIQKQTSYTHKGLRDLLNTSHDICFDLGPWAADWYIQRVVEKALEDASPYSELTTTWQDMEKTYLIDHLKRINLTPVSYDSSSIENGISAKLRVLVQTLEEEKERAESFNEPYSGLVFVTRRDAVLALAAVLEHHPRTSNPESFRVGYLLGSSESKYRTAFLDITRKILREPQGKTLDDFRSGEKNLIVATAVAEEGLDIQACGNVVRWDVPNNMASWTQSRGRARRKRSSFVLMFESGGVDDTRIKQFENLEREMVALYNADRQVVSVPPPPPLPDVDDVLELREFKVESTGALLTLQAAVSHLNHFCSVLPSTRHGGHLALYDIDPPDLPEGWHSLDAQQQNNEAYQGPYGCTLTLPKALPPELRIYQVERKYPSKRLAYQHVAFNAYLALYEAGLLNDHLLPLTSVVEPELEEDVRNMLKDIEKRAGTASVTSQVNPWLPSSDEETWWSTKVEVEGLPPLTLFTRVETPALGQDELLVLYHPHKGRLGVKITPGRVASLSPEDVKLAQRTTRRLLWSLCGSRMKWQHLDFAYFFTIDTDPDNDKWEPRRSWSMNENDVDSGRAHSANAEAFTSEHGYPTDFTWVRDGRWFGKLYRFVGWQYEKLSEEEEEAIRVFPAYLRLTNVEVTYPLLIVEPSHKRVNFLSPLPVSKATSNRLFLLPKYSYFELLSPTECEYSMLIPSILHHLTVAMTVSSLRGAIFPRAPLAGIPSSYLTTAVSAPVAEDSTNYQRLETLGDTVLKFVVATNLFSTYPLWHEGYLTRRKDHAVANSRLAKEAIRRSLFRWIIRTRFSPKRFKPLYLSQPEEPVVVDKATGANNDEPLVGGEETRKADEELSKKMLADVVESLIGAAYLHGGFDLGISCAQFFGLGLEWNTLSKCVELALSRVQLTDEVSTQLANVERMLGYTFKRKLLLVESLTHASYQYDDRTVSYERMEFLGDALLDMVVTDLLYHYPGKEYSPHDMHIRKSAAVNTHFLAYICLRRSLEVDASMPGPGPCGKITMTPKTTHIHLFQCLQHSSPVILEDQRLTFSRFEKIQDEIEESLRTGRMFPWAALTRMQAPKVFSDMIESLIGAVYLDSEGNMDTVRDLLRSLGILTYLERFVRDDVDVLHPVSRLSVWADRQKVTIEYNYRDEKGCVVCTISVKGREPVSAGAEKRGHASQEEAKYAAAEKAMAVWAVA</sequence>
<evidence type="ECO:0000256" key="2">
    <source>
        <dbReference type="ARBA" id="ARBA00022741"/>
    </source>
</evidence>
<keyword evidence="2" id="KW-0547">Nucleotide-binding</keyword>
<keyword evidence="5" id="KW-0067">ATP-binding</keyword>
<dbReference type="SUPFAM" id="SSF69065">
    <property type="entry name" value="RNase III domain-like"/>
    <property type="match status" value="2"/>
</dbReference>
<evidence type="ECO:0000256" key="1">
    <source>
        <dbReference type="ARBA" id="ARBA00022737"/>
    </source>
</evidence>
<accession>A0A0D0E965</accession>
<evidence type="ECO:0000256" key="3">
    <source>
        <dbReference type="ARBA" id="ARBA00022801"/>
    </source>
</evidence>
<evidence type="ECO:0008006" key="13">
    <source>
        <dbReference type="Google" id="ProtNLM"/>
    </source>
</evidence>
<dbReference type="EMBL" id="KN825040">
    <property type="protein sequence ID" value="KIK95460.1"/>
    <property type="molecule type" value="Genomic_DNA"/>
</dbReference>
<dbReference type="InterPro" id="IPR001650">
    <property type="entry name" value="Helicase_C-like"/>
</dbReference>
<keyword evidence="4" id="KW-0347">Helicase</keyword>
<keyword evidence="12" id="KW-1185">Reference proteome</keyword>
<feature type="domain" description="Helicase C-terminal" evidence="9">
    <location>
        <begin position="439"/>
        <end position="620"/>
    </location>
</feature>
<dbReference type="HOGENOM" id="CLU_000907_4_6_1"/>
<dbReference type="InterPro" id="IPR014001">
    <property type="entry name" value="Helicase_ATP-bd"/>
</dbReference>
<reference evidence="11 12" key="1">
    <citation type="submission" date="2014-04" db="EMBL/GenBank/DDBJ databases">
        <authorList>
            <consortium name="DOE Joint Genome Institute"/>
            <person name="Kuo A."/>
            <person name="Kohler A."/>
            <person name="Jargeat P."/>
            <person name="Nagy L.G."/>
            <person name="Floudas D."/>
            <person name="Copeland A."/>
            <person name="Barry K.W."/>
            <person name="Cichocki N."/>
            <person name="Veneault-Fourrey C."/>
            <person name="LaButti K."/>
            <person name="Lindquist E.A."/>
            <person name="Lipzen A."/>
            <person name="Lundell T."/>
            <person name="Morin E."/>
            <person name="Murat C."/>
            <person name="Sun H."/>
            <person name="Tunlid A."/>
            <person name="Henrissat B."/>
            <person name="Grigoriev I.V."/>
            <person name="Hibbett D.S."/>
            <person name="Martin F."/>
            <person name="Nordberg H.P."/>
            <person name="Cantor M.N."/>
            <person name="Hua S.X."/>
        </authorList>
    </citation>
    <scope>NUCLEOTIDE SEQUENCE [LARGE SCALE GENOMIC DNA]</scope>
    <source>
        <strain evidence="11 12">Ve08.2h10</strain>
    </source>
</reference>
<evidence type="ECO:0000256" key="4">
    <source>
        <dbReference type="ARBA" id="ARBA00022806"/>
    </source>
</evidence>
<dbReference type="Gene3D" id="1.10.1520.10">
    <property type="entry name" value="Ribonuclease III domain"/>
    <property type="match status" value="2"/>
</dbReference>
<dbReference type="PROSITE" id="PS00517">
    <property type="entry name" value="RNASE_3_1"/>
    <property type="match status" value="1"/>
</dbReference>
<feature type="domain" description="Helicase ATP-binding" evidence="8">
    <location>
        <begin position="72"/>
        <end position="241"/>
    </location>
</feature>
<dbReference type="InterPro" id="IPR005034">
    <property type="entry name" value="Dicer_dimerisation"/>
</dbReference>
<dbReference type="InterPro" id="IPR011545">
    <property type="entry name" value="DEAD/DEAH_box_helicase_dom"/>
</dbReference>
<dbReference type="Pfam" id="PF00271">
    <property type="entry name" value="Helicase_C"/>
    <property type="match status" value="1"/>
</dbReference>
<proteinExistence type="inferred from homology"/>
<dbReference type="Proteomes" id="UP000054538">
    <property type="component" value="Unassembled WGS sequence"/>
</dbReference>
<dbReference type="SUPFAM" id="SSF54768">
    <property type="entry name" value="dsRNA-binding domain-like"/>
    <property type="match status" value="1"/>
</dbReference>
<dbReference type="PANTHER" id="PTHR14950">
    <property type="entry name" value="DICER-RELATED"/>
    <property type="match status" value="1"/>
</dbReference>
<dbReference type="GO" id="GO:0005737">
    <property type="term" value="C:cytoplasm"/>
    <property type="evidence" value="ECO:0007669"/>
    <property type="project" value="TreeGrafter"/>
</dbReference>